<protein>
    <submittedName>
        <fullName evidence="1">DUF2278 family protein</fullName>
    </submittedName>
</protein>
<dbReference type="RefSeq" id="WP_053790195.1">
    <property type="nucleotide sequence ID" value="NZ_CP165727.1"/>
</dbReference>
<name>A0AB39YDM2_9ACTN</name>
<reference evidence="1" key="1">
    <citation type="submission" date="2024-08" db="EMBL/GenBank/DDBJ databases">
        <authorList>
            <person name="Yu S.T."/>
        </authorList>
    </citation>
    <scope>NUCLEOTIDE SEQUENCE</scope>
    <source>
        <strain evidence="1">R33</strain>
    </source>
</reference>
<organism evidence="1">
    <name type="scientific">Streptomyces sp. R33</name>
    <dbReference type="NCBI Taxonomy" id="3238629"/>
    <lineage>
        <taxon>Bacteria</taxon>
        <taxon>Bacillati</taxon>
        <taxon>Actinomycetota</taxon>
        <taxon>Actinomycetes</taxon>
        <taxon>Kitasatosporales</taxon>
        <taxon>Streptomycetaceae</taxon>
        <taxon>Streptomyces</taxon>
    </lineage>
</organism>
<dbReference type="AlphaFoldDB" id="A0AB39YDM2"/>
<accession>A0AB39YDM2</accession>
<dbReference type="Pfam" id="PF10042">
    <property type="entry name" value="DUF2278"/>
    <property type="match status" value="1"/>
</dbReference>
<dbReference type="InterPro" id="IPR019268">
    <property type="entry name" value="DUF2278"/>
</dbReference>
<proteinExistence type="predicted"/>
<dbReference type="EMBL" id="CP165727">
    <property type="protein sequence ID" value="XDV67373.1"/>
    <property type="molecule type" value="Genomic_DNA"/>
</dbReference>
<sequence>MPLENYGVLSGTLHRHFRDRPDDQGRWFHVHLEVDTPGGRYACAVDVDSKNSAVGVQWKVFTLHASVLEPVDSPSPGYHDLAMTSGSGALDYLRHPALADRPGCLLGGHPPHWYQRILNRLSPPRPWISGSYLEASGALEPILVPGRPVLIFGEPFDEGLGMHNIHQNQGDPYGSQWWADNGIWQDGATLTRRPDGLFDVFISRFSTQKEPTDAEGHPVRAQP</sequence>
<gene>
    <name evidence="1" type="ORF">AB5J51_32850</name>
</gene>
<evidence type="ECO:0000313" key="1">
    <source>
        <dbReference type="EMBL" id="XDV67373.1"/>
    </source>
</evidence>